<proteinExistence type="predicted"/>
<organism evidence="1 2">
    <name type="scientific">Manihot esculenta</name>
    <name type="common">Cassava</name>
    <name type="synonym">Jatropha manihot</name>
    <dbReference type="NCBI Taxonomy" id="3983"/>
    <lineage>
        <taxon>Eukaryota</taxon>
        <taxon>Viridiplantae</taxon>
        <taxon>Streptophyta</taxon>
        <taxon>Embryophyta</taxon>
        <taxon>Tracheophyta</taxon>
        <taxon>Spermatophyta</taxon>
        <taxon>Magnoliopsida</taxon>
        <taxon>eudicotyledons</taxon>
        <taxon>Gunneridae</taxon>
        <taxon>Pentapetalae</taxon>
        <taxon>rosids</taxon>
        <taxon>fabids</taxon>
        <taxon>Malpighiales</taxon>
        <taxon>Euphorbiaceae</taxon>
        <taxon>Crotonoideae</taxon>
        <taxon>Manihoteae</taxon>
        <taxon>Manihot</taxon>
    </lineage>
</organism>
<evidence type="ECO:0000313" key="2">
    <source>
        <dbReference type="Proteomes" id="UP000091857"/>
    </source>
</evidence>
<dbReference type="EMBL" id="CM004399">
    <property type="protein sequence ID" value="KAG8640932.1"/>
    <property type="molecule type" value="Genomic_DNA"/>
</dbReference>
<gene>
    <name evidence="1" type="ORF">MANES_13G088201v8</name>
</gene>
<dbReference type="Proteomes" id="UP000091857">
    <property type="component" value="Chromosome 13"/>
</dbReference>
<sequence length="79" mass="8984">MADIAILVAEEYERGIKNSRKVSTDCDSDMKVGNWISYISFLSERVKNKIRLQNIEAAKWVLEPKTKIGLAAFNNFFSA</sequence>
<evidence type="ECO:0000313" key="1">
    <source>
        <dbReference type="EMBL" id="KAG8640932.1"/>
    </source>
</evidence>
<comment type="caution">
    <text evidence="1">The sequence shown here is derived from an EMBL/GenBank/DDBJ whole genome shotgun (WGS) entry which is preliminary data.</text>
</comment>
<protein>
    <submittedName>
        <fullName evidence="1">Uncharacterized protein</fullName>
    </submittedName>
</protein>
<accession>A0ACB7GL36</accession>
<name>A0ACB7GL36_MANES</name>
<reference evidence="2" key="1">
    <citation type="journal article" date="2016" name="Nat. Biotechnol.">
        <title>Sequencing wild and cultivated cassava and related species reveals extensive interspecific hybridization and genetic diversity.</title>
        <authorList>
            <person name="Bredeson J.V."/>
            <person name="Lyons J.B."/>
            <person name="Prochnik S.E."/>
            <person name="Wu G.A."/>
            <person name="Ha C.M."/>
            <person name="Edsinger-Gonzales E."/>
            <person name="Grimwood J."/>
            <person name="Schmutz J."/>
            <person name="Rabbi I.Y."/>
            <person name="Egesi C."/>
            <person name="Nauluvula P."/>
            <person name="Lebot V."/>
            <person name="Ndunguru J."/>
            <person name="Mkamilo G."/>
            <person name="Bart R.S."/>
            <person name="Setter T.L."/>
            <person name="Gleadow R.M."/>
            <person name="Kulakow P."/>
            <person name="Ferguson M.E."/>
            <person name="Rounsley S."/>
            <person name="Rokhsar D.S."/>
        </authorList>
    </citation>
    <scope>NUCLEOTIDE SEQUENCE [LARGE SCALE GENOMIC DNA]</scope>
    <source>
        <strain evidence="2">cv. AM560-2</strain>
    </source>
</reference>
<keyword evidence="2" id="KW-1185">Reference proteome</keyword>